<evidence type="ECO:0000256" key="1">
    <source>
        <dbReference type="SAM" id="MobiDB-lite"/>
    </source>
</evidence>
<evidence type="ECO:0000313" key="3">
    <source>
        <dbReference type="Proteomes" id="UP001283361"/>
    </source>
</evidence>
<reference evidence="2" key="1">
    <citation type="journal article" date="2023" name="G3 (Bethesda)">
        <title>A reference genome for the long-term kleptoplast-retaining sea slug Elysia crispata morphotype clarki.</title>
        <authorList>
            <person name="Eastman K.E."/>
            <person name="Pendleton A.L."/>
            <person name="Shaikh M.A."/>
            <person name="Suttiyut T."/>
            <person name="Ogas R."/>
            <person name="Tomko P."/>
            <person name="Gavelis G."/>
            <person name="Widhalm J.R."/>
            <person name="Wisecaver J.H."/>
        </authorList>
    </citation>
    <scope>NUCLEOTIDE SEQUENCE</scope>
    <source>
        <strain evidence="2">ECLA1</strain>
    </source>
</reference>
<dbReference type="Proteomes" id="UP001283361">
    <property type="component" value="Unassembled WGS sequence"/>
</dbReference>
<dbReference type="AlphaFoldDB" id="A0AAE1DVC7"/>
<name>A0AAE1DVC7_9GAST</name>
<organism evidence="2 3">
    <name type="scientific">Elysia crispata</name>
    <name type="common">lettuce slug</name>
    <dbReference type="NCBI Taxonomy" id="231223"/>
    <lineage>
        <taxon>Eukaryota</taxon>
        <taxon>Metazoa</taxon>
        <taxon>Spiralia</taxon>
        <taxon>Lophotrochozoa</taxon>
        <taxon>Mollusca</taxon>
        <taxon>Gastropoda</taxon>
        <taxon>Heterobranchia</taxon>
        <taxon>Euthyneura</taxon>
        <taxon>Panpulmonata</taxon>
        <taxon>Sacoglossa</taxon>
        <taxon>Placobranchoidea</taxon>
        <taxon>Plakobranchidae</taxon>
        <taxon>Elysia</taxon>
    </lineage>
</organism>
<sequence>MSWSQLDRSRIFDQKLKDTPLALGIAFVVRQLVSMATHHTYPKEKRTVGAETAITRDVNCYRNGDVVFRAAPDVNTTSHKYGDFRTRLAPPPSTINPM</sequence>
<accession>A0AAE1DVC7</accession>
<dbReference type="EMBL" id="JAWDGP010002312">
    <property type="protein sequence ID" value="KAK3784097.1"/>
    <property type="molecule type" value="Genomic_DNA"/>
</dbReference>
<feature type="compositionally biased region" description="Pro residues" evidence="1">
    <location>
        <begin position="89"/>
        <end position="98"/>
    </location>
</feature>
<comment type="caution">
    <text evidence="2">The sequence shown here is derived from an EMBL/GenBank/DDBJ whole genome shotgun (WGS) entry which is preliminary data.</text>
</comment>
<gene>
    <name evidence="2" type="ORF">RRG08_060524</name>
</gene>
<keyword evidence="3" id="KW-1185">Reference proteome</keyword>
<proteinExistence type="predicted"/>
<protein>
    <submittedName>
        <fullName evidence="2">Uncharacterized protein</fullName>
    </submittedName>
</protein>
<feature type="region of interest" description="Disordered" evidence="1">
    <location>
        <begin position="79"/>
        <end position="98"/>
    </location>
</feature>
<evidence type="ECO:0000313" key="2">
    <source>
        <dbReference type="EMBL" id="KAK3784097.1"/>
    </source>
</evidence>